<organism evidence="2 3">
    <name type="scientific">Panagrolaimus davidi</name>
    <dbReference type="NCBI Taxonomy" id="227884"/>
    <lineage>
        <taxon>Eukaryota</taxon>
        <taxon>Metazoa</taxon>
        <taxon>Ecdysozoa</taxon>
        <taxon>Nematoda</taxon>
        <taxon>Chromadorea</taxon>
        <taxon>Rhabditida</taxon>
        <taxon>Tylenchina</taxon>
        <taxon>Panagrolaimomorpha</taxon>
        <taxon>Panagrolaimoidea</taxon>
        <taxon>Panagrolaimidae</taxon>
        <taxon>Panagrolaimus</taxon>
    </lineage>
</organism>
<protein>
    <submittedName>
        <fullName evidence="3">Uncharacterized protein</fullName>
    </submittedName>
</protein>
<keyword evidence="1" id="KW-0812">Transmembrane</keyword>
<evidence type="ECO:0000313" key="2">
    <source>
        <dbReference type="Proteomes" id="UP000887578"/>
    </source>
</evidence>
<dbReference type="AlphaFoldDB" id="A0A914Q012"/>
<keyword evidence="2" id="KW-1185">Reference proteome</keyword>
<feature type="transmembrane region" description="Helical" evidence="1">
    <location>
        <begin position="18"/>
        <end position="46"/>
    </location>
</feature>
<accession>A0A914Q012</accession>
<reference evidence="3" key="1">
    <citation type="submission" date="2022-11" db="UniProtKB">
        <authorList>
            <consortium name="WormBaseParasite"/>
        </authorList>
    </citation>
    <scope>IDENTIFICATION</scope>
</reference>
<name>A0A914Q012_9BILA</name>
<sequence length="76" mass="8466">MDDDTERGGMGIKRSTKIVAIIVIIFSVCSYNLIDFVIYVLVYLGVDNNKPGYLLLAKICLHSNLESHLLVSLSHI</sequence>
<proteinExistence type="predicted"/>
<dbReference type="Proteomes" id="UP000887578">
    <property type="component" value="Unplaced"/>
</dbReference>
<dbReference type="WBParaSite" id="PDA_v2.g24019.t1">
    <property type="protein sequence ID" value="PDA_v2.g24019.t1"/>
    <property type="gene ID" value="PDA_v2.g24019"/>
</dbReference>
<keyword evidence="1" id="KW-1133">Transmembrane helix</keyword>
<evidence type="ECO:0000313" key="3">
    <source>
        <dbReference type="WBParaSite" id="PDA_v2.g24019.t1"/>
    </source>
</evidence>
<keyword evidence="1" id="KW-0472">Membrane</keyword>
<evidence type="ECO:0000256" key="1">
    <source>
        <dbReference type="SAM" id="Phobius"/>
    </source>
</evidence>